<gene>
    <name evidence="2" type="ORF">PQJ73_03575</name>
</gene>
<comment type="caution">
    <text evidence="2">The sequence shown here is derived from an EMBL/GenBank/DDBJ whole genome shotgun (WGS) entry which is preliminary data.</text>
</comment>
<name>A0ABT5J530_RHOTP</name>
<accession>A0ABT5J530</accession>
<evidence type="ECO:0000313" key="3">
    <source>
        <dbReference type="Proteomes" id="UP001165652"/>
    </source>
</evidence>
<keyword evidence="3" id="KW-1185">Reference proteome</keyword>
<dbReference type="EMBL" id="JAQQLI010000003">
    <property type="protein sequence ID" value="MDC7784753.1"/>
    <property type="molecule type" value="Genomic_DNA"/>
</dbReference>
<proteinExistence type="predicted"/>
<evidence type="ECO:0008006" key="4">
    <source>
        <dbReference type="Google" id="ProtNLM"/>
    </source>
</evidence>
<organism evidence="2 3">
    <name type="scientific">Rhodoplanes tepidamans</name>
    <name type="common">Rhodoplanes cryptolactis</name>
    <dbReference type="NCBI Taxonomy" id="200616"/>
    <lineage>
        <taxon>Bacteria</taxon>
        <taxon>Pseudomonadati</taxon>
        <taxon>Pseudomonadota</taxon>
        <taxon>Alphaproteobacteria</taxon>
        <taxon>Hyphomicrobiales</taxon>
        <taxon>Nitrobacteraceae</taxon>
        <taxon>Rhodoplanes</taxon>
    </lineage>
</organism>
<reference evidence="2" key="1">
    <citation type="journal article" date="2023" name="Microbiol Resour">
        <title>Genome Sequences of Rhodoplanes serenus and Two Thermotolerant Strains, Rhodoplanes tepidamans and 'Rhodoplanes cryptolactis,' Further Refine the Genus.</title>
        <authorList>
            <person name="Rayyan A.A."/>
            <person name="Kyndt J.A."/>
        </authorList>
    </citation>
    <scope>NUCLEOTIDE SEQUENCE</scope>
    <source>
        <strain evidence="2">DSM 9987</strain>
    </source>
</reference>
<feature type="region of interest" description="Disordered" evidence="1">
    <location>
        <begin position="628"/>
        <end position="669"/>
    </location>
</feature>
<dbReference type="RefSeq" id="WP_272775599.1">
    <property type="nucleotide sequence ID" value="NZ_JAQQLI010000003.1"/>
</dbReference>
<protein>
    <recommendedName>
        <fullName evidence="4">Phage tail tape measure protein domain-containing protein</fullName>
    </recommendedName>
</protein>
<dbReference type="Proteomes" id="UP001165652">
    <property type="component" value="Unassembled WGS sequence"/>
</dbReference>
<feature type="compositionally biased region" description="Basic and acidic residues" evidence="1">
    <location>
        <begin position="652"/>
        <end position="662"/>
    </location>
</feature>
<sequence>MSSSTTAQLIISLIDKVSGPAKQAASALQGVGKAAETLASSANAKGVDNLTASVKKAAEAAKGMQKGFQADWSKGFSAEIDKLALSAKKLDEVKRSWKDLLASLQSAGKVRPNDFLPALDAWEKKTLAGLKKVQREAERTGRSTSRLTSGAQWAAGALGVGGSAYAANRVGRASVRAAADYGREGARNYLAGMTPAEIAESKVLAGKYSAQFPSLDQAQIQERIRNMRSFAGSLEAAKPLLEDHLRALVVLQSIKGRERSMDEMQSFMKGLDVLGKNDDPKSIAGLTNAYVKALGVDSDLDMGAFASFARRSKAAGASLSNEFLGAVVPTFLQDMGGPQLGTALGTEVAAMIGGRATKESKSFQKSVGLRDKKGRVVDEKLLGSNPYEWARKYVPDAMRRAKMNPEDEQDVMKFMTRNFSDQTVANLFTKFITQASQVERNKALYGNAPGMEQAASALPGKDPYVAWQGLLSQLTNLVATAADPLVPAATAALNGLAAAIAAISKAAADNPVVAGTATGVGVAAAAGGATWLGAKTLQQAWRFIRGGAPGAGGAGAPAAETAGAAAASASRFGAVASRFLGPLGAVLGAAGGANEVYDTYHKETGTLGDRLRRQRGGKTVRETLREAFEEERQRQSIGWGQGPAPYSTPDPWPDKPVPDRSGDAGSAGAKTGEAYKQSLMRQLDELEALVNTRINGLIQKMSFTASPTISPTVSPKIAPAPAGTRVTDGTYTDFYSSRA</sequence>
<reference evidence="2" key="2">
    <citation type="submission" date="2023-02" db="EMBL/GenBank/DDBJ databases">
        <authorList>
            <person name="Rayyan A."/>
            <person name="Meyer T."/>
            <person name="Kyndt J.A."/>
        </authorList>
    </citation>
    <scope>NUCLEOTIDE SEQUENCE</scope>
    <source>
        <strain evidence="2">DSM 9987</strain>
    </source>
</reference>
<evidence type="ECO:0000256" key="1">
    <source>
        <dbReference type="SAM" id="MobiDB-lite"/>
    </source>
</evidence>
<evidence type="ECO:0000313" key="2">
    <source>
        <dbReference type="EMBL" id="MDC7784753.1"/>
    </source>
</evidence>